<comment type="caution">
    <text evidence="2">The sequence shown here is derived from an EMBL/GenBank/DDBJ whole genome shotgun (WGS) entry which is preliminary data.</text>
</comment>
<reference evidence="2 3" key="1">
    <citation type="submission" date="2024-09" db="EMBL/GenBank/DDBJ databases">
        <authorList>
            <person name="Sun Q."/>
            <person name="Mori K."/>
        </authorList>
    </citation>
    <scope>NUCLEOTIDE SEQUENCE [LARGE SCALE GENOMIC DNA]</scope>
    <source>
        <strain evidence="2 3">CCM 7609</strain>
    </source>
</reference>
<feature type="compositionally biased region" description="Low complexity" evidence="1">
    <location>
        <begin position="39"/>
        <end position="52"/>
    </location>
</feature>
<gene>
    <name evidence="2" type="ORF">ACFFX0_19940</name>
</gene>
<dbReference type="Proteomes" id="UP001589575">
    <property type="component" value="Unassembled WGS sequence"/>
</dbReference>
<organism evidence="2 3">
    <name type="scientific">Citricoccus parietis</name>
    <dbReference type="NCBI Taxonomy" id="592307"/>
    <lineage>
        <taxon>Bacteria</taxon>
        <taxon>Bacillati</taxon>
        <taxon>Actinomycetota</taxon>
        <taxon>Actinomycetes</taxon>
        <taxon>Micrococcales</taxon>
        <taxon>Micrococcaceae</taxon>
        <taxon>Citricoccus</taxon>
    </lineage>
</organism>
<accession>A0ABV5G337</accession>
<evidence type="ECO:0000256" key="1">
    <source>
        <dbReference type="SAM" id="MobiDB-lite"/>
    </source>
</evidence>
<evidence type="ECO:0000313" key="3">
    <source>
        <dbReference type="Proteomes" id="UP001589575"/>
    </source>
</evidence>
<keyword evidence="3" id="KW-1185">Reference proteome</keyword>
<sequence length="62" mass="6772">MQPLGRPPEMPFLGNGHEIAHLAQVHYATPSPMPSWAGPARSAPRSVSAAWSIQRRDGMTHK</sequence>
<proteinExistence type="predicted"/>
<dbReference type="EMBL" id="JBHMFI010000001">
    <property type="protein sequence ID" value="MFB9073345.1"/>
    <property type="molecule type" value="Genomic_DNA"/>
</dbReference>
<evidence type="ECO:0000313" key="2">
    <source>
        <dbReference type="EMBL" id="MFB9073345.1"/>
    </source>
</evidence>
<feature type="region of interest" description="Disordered" evidence="1">
    <location>
        <begin position="32"/>
        <end position="62"/>
    </location>
</feature>
<name>A0ABV5G337_9MICC</name>
<protein>
    <submittedName>
        <fullName evidence="2">Uncharacterized protein</fullName>
    </submittedName>
</protein>